<reference evidence="1 2" key="1">
    <citation type="submission" date="2020-08" db="EMBL/GenBank/DDBJ databases">
        <authorList>
            <person name="Koutsovoulos G."/>
            <person name="Danchin GJ E."/>
        </authorList>
    </citation>
    <scope>NUCLEOTIDE SEQUENCE [LARGE SCALE GENOMIC DNA]</scope>
</reference>
<dbReference type="OrthoDB" id="5845707at2759"/>
<comment type="caution">
    <text evidence="1">The sequence shown here is derived from an EMBL/GenBank/DDBJ whole genome shotgun (WGS) entry which is preliminary data.</text>
</comment>
<dbReference type="Proteomes" id="UP000580250">
    <property type="component" value="Unassembled WGS sequence"/>
</dbReference>
<evidence type="ECO:0000313" key="1">
    <source>
        <dbReference type="EMBL" id="CAD2175664.1"/>
    </source>
</evidence>
<sequence>MINNTNKLIKIINLIIYLILLKSIKVFSVSLDLSTIGCDGNCIQEMGKLIEVTPTSSILYSNEQAFMSKFFKNVCNSYREVDECLLRCESKSKQVADLKTAYAGLQFVCKQRKEEFFSSLPCLFENEVKGVKHCSIQINRSQETTLLFTNAIISREFHSMQMRFSALCRDLSSVIRCMLPIINSSCGDRPASLLLNFIGLEFSSFDTLYQQLGFDSPLPISCRSLIKYSLNNLNKKEELFNKNKLILKTSSEKSSKFLINSGICRRKQNILFYFYLF</sequence>
<name>A0A6V7VMH9_MELEN</name>
<protein>
    <submittedName>
        <fullName evidence="1">Uncharacterized protein</fullName>
    </submittedName>
</protein>
<dbReference type="PANTHER" id="PTHR36944:SF4">
    <property type="entry name" value="CPG4 DOMAIN-CONTAINING PROTEIN"/>
    <property type="match status" value="1"/>
</dbReference>
<dbReference type="PANTHER" id="PTHR36944">
    <property type="entry name" value="PROTEIN CBG02791-RELATED"/>
    <property type="match status" value="1"/>
</dbReference>
<dbReference type="AlphaFoldDB" id="A0A6V7VMH9"/>
<proteinExistence type="predicted"/>
<gene>
    <name evidence="1" type="ORF">MENT_LOCUS27404</name>
</gene>
<organism evidence="1 2">
    <name type="scientific">Meloidogyne enterolobii</name>
    <name type="common">Root-knot nematode worm</name>
    <name type="synonym">Meloidogyne mayaguensis</name>
    <dbReference type="NCBI Taxonomy" id="390850"/>
    <lineage>
        <taxon>Eukaryota</taxon>
        <taxon>Metazoa</taxon>
        <taxon>Ecdysozoa</taxon>
        <taxon>Nematoda</taxon>
        <taxon>Chromadorea</taxon>
        <taxon>Rhabditida</taxon>
        <taxon>Tylenchina</taxon>
        <taxon>Tylenchomorpha</taxon>
        <taxon>Tylenchoidea</taxon>
        <taxon>Meloidogynidae</taxon>
        <taxon>Meloidogyninae</taxon>
        <taxon>Meloidogyne</taxon>
    </lineage>
</organism>
<accession>A0A6V7VMH9</accession>
<dbReference type="EMBL" id="CAJEWN010000258">
    <property type="protein sequence ID" value="CAD2175664.1"/>
    <property type="molecule type" value="Genomic_DNA"/>
</dbReference>
<evidence type="ECO:0000313" key="2">
    <source>
        <dbReference type="Proteomes" id="UP000580250"/>
    </source>
</evidence>